<dbReference type="SMART" id="SM00054">
    <property type="entry name" value="EFh"/>
    <property type="match status" value="2"/>
</dbReference>
<keyword evidence="5" id="KW-1185">Reference proteome</keyword>
<evidence type="ECO:0000313" key="4">
    <source>
        <dbReference type="EMBL" id="KAF6200324.1"/>
    </source>
</evidence>
<dbReference type="Proteomes" id="UP000466442">
    <property type="component" value="Unassembled WGS sequence"/>
</dbReference>
<protein>
    <recommendedName>
        <fullName evidence="3">EF-hand domain-containing protein</fullName>
    </recommendedName>
</protein>
<dbReference type="CDD" id="cd00051">
    <property type="entry name" value="EFh"/>
    <property type="match status" value="1"/>
</dbReference>
<dbReference type="GO" id="GO:0016460">
    <property type="term" value="C:myosin II complex"/>
    <property type="evidence" value="ECO:0007669"/>
    <property type="project" value="TreeGrafter"/>
</dbReference>
<dbReference type="Gene3D" id="1.10.238.10">
    <property type="entry name" value="EF-hand"/>
    <property type="match status" value="2"/>
</dbReference>
<dbReference type="AlphaFoldDB" id="A0A6A4JAQ7"/>
<sequence length="318" mass="36180">MDQQKLSNPNLKEEDSKEVVVYNAEAIDGAGQASSSSMSVPGDRKASKQMSVPGDRKASKQVEPDTVNVRKAKLKRYLKREGSTSTASSDMGGLLDFSTYASTIPPITADDMAFDRTSMASAGLIEFGASFEEREMRRDRREQEAIRRSKEQKKKGSFAPVLVRPLRINLKSHQIEDLKEAFNILENGMELIEISHISTIIRACGFEPNNEEIKEIVEEIKPINEGFLNLQELIRVFEAKLKRQDTLEDIRRAFKVFDWDNCGFITLNNLKDISKCIGVELHEEEMKEMIRAADRTNSGKVTMDHFVKLITRKEYFDY</sequence>
<proteinExistence type="predicted"/>
<dbReference type="PROSITE" id="PS50222">
    <property type="entry name" value="EF_HAND_2"/>
    <property type="match status" value="2"/>
</dbReference>
<dbReference type="InterPro" id="IPR011992">
    <property type="entry name" value="EF-hand-dom_pair"/>
</dbReference>
<dbReference type="PANTHER" id="PTHR23048">
    <property type="entry name" value="MYOSIN LIGHT CHAIN 1, 3"/>
    <property type="match status" value="1"/>
</dbReference>
<reference evidence="4" key="1">
    <citation type="journal article" date="2021" name="Mol. Ecol. Resour.">
        <title>Apolygus lucorum genome provides insights into omnivorousness and mesophyll feeding.</title>
        <authorList>
            <person name="Liu Y."/>
            <person name="Liu H."/>
            <person name="Wang H."/>
            <person name="Huang T."/>
            <person name="Liu B."/>
            <person name="Yang B."/>
            <person name="Yin L."/>
            <person name="Li B."/>
            <person name="Zhang Y."/>
            <person name="Zhang S."/>
            <person name="Jiang F."/>
            <person name="Zhang X."/>
            <person name="Ren Y."/>
            <person name="Wang B."/>
            <person name="Wang S."/>
            <person name="Lu Y."/>
            <person name="Wu K."/>
            <person name="Fan W."/>
            <person name="Wang G."/>
        </authorList>
    </citation>
    <scope>NUCLEOTIDE SEQUENCE</scope>
    <source>
        <strain evidence="4">12Hb</strain>
    </source>
</reference>
<dbReference type="OrthoDB" id="343296at2759"/>
<feature type="compositionally biased region" description="Basic and acidic residues" evidence="2">
    <location>
        <begin position="54"/>
        <end position="63"/>
    </location>
</feature>
<feature type="region of interest" description="Disordered" evidence="2">
    <location>
        <begin position="30"/>
        <end position="68"/>
    </location>
</feature>
<dbReference type="InterPro" id="IPR002048">
    <property type="entry name" value="EF_hand_dom"/>
</dbReference>
<dbReference type="PANTHER" id="PTHR23048:SF0">
    <property type="entry name" value="CALMODULIN LIKE 3"/>
    <property type="match status" value="1"/>
</dbReference>
<evidence type="ECO:0000259" key="3">
    <source>
        <dbReference type="PROSITE" id="PS50222"/>
    </source>
</evidence>
<name>A0A6A4JAQ7_APOLU</name>
<evidence type="ECO:0000313" key="5">
    <source>
        <dbReference type="Proteomes" id="UP000466442"/>
    </source>
</evidence>
<feature type="domain" description="EF-hand" evidence="3">
    <location>
        <begin position="245"/>
        <end position="280"/>
    </location>
</feature>
<dbReference type="InterPro" id="IPR050230">
    <property type="entry name" value="CALM/Myosin/TropC-like"/>
</dbReference>
<organism evidence="4 5">
    <name type="scientific">Apolygus lucorum</name>
    <name type="common">Small green plant bug</name>
    <name type="synonym">Lygocoris lucorum</name>
    <dbReference type="NCBI Taxonomy" id="248454"/>
    <lineage>
        <taxon>Eukaryota</taxon>
        <taxon>Metazoa</taxon>
        <taxon>Ecdysozoa</taxon>
        <taxon>Arthropoda</taxon>
        <taxon>Hexapoda</taxon>
        <taxon>Insecta</taxon>
        <taxon>Pterygota</taxon>
        <taxon>Neoptera</taxon>
        <taxon>Paraneoptera</taxon>
        <taxon>Hemiptera</taxon>
        <taxon>Heteroptera</taxon>
        <taxon>Panheteroptera</taxon>
        <taxon>Cimicomorpha</taxon>
        <taxon>Miridae</taxon>
        <taxon>Mirini</taxon>
        <taxon>Apolygus</taxon>
    </lineage>
</organism>
<dbReference type="GO" id="GO:0005509">
    <property type="term" value="F:calcium ion binding"/>
    <property type="evidence" value="ECO:0007669"/>
    <property type="project" value="InterPro"/>
</dbReference>
<gene>
    <name evidence="4" type="ORF">GE061_006627</name>
</gene>
<evidence type="ECO:0000256" key="1">
    <source>
        <dbReference type="ARBA" id="ARBA00022737"/>
    </source>
</evidence>
<dbReference type="EMBL" id="WIXP02000014">
    <property type="protein sequence ID" value="KAF6200324.1"/>
    <property type="molecule type" value="Genomic_DNA"/>
</dbReference>
<feature type="domain" description="EF-hand" evidence="3">
    <location>
        <begin position="281"/>
        <end position="316"/>
    </location>
</feature>
<dbReference type="Pfam" id="PF13499">
    <property type="entry name" value="EF-hand_7"/>
    <property type="match status" value="1"/>
</dbReference>
<dbReference type="SUPFAM" id="SSF47473">
    <property type="entry name" value="EF-hand"/>
    <property type="match status" value="1"/>
</dbReference>
<evidence type="ECO:0000256" key="2">
    <source>
        <dbReference type="SAM" id="MobiDB-lite"/>
    </source>
</evidence>
<accession>A0A6A4JAQ7</accession>
<dbReference type="FunFam" id="1.10.238.10:FF:000001">
    <property type="entry name" value="Calmodulin 1"/>
    <property type="match status" value="1"/>
</dbReference>
<comment type="caution">
    <text evidence="4">The sequence shown here is derived from an EMBL/GenBank/DDBJ whole genome shotgun (WGS) entry which is preliminary data.</text>
</comment>
<keyword evidence="1" id="KW-0677">Repeat</keyword>